<name>A0A090D397_9BACT</name>
<keyword evidence="1 3" id="KW-0963">Cytoplasm</keyword>
<evidence type="ECO:0000313" key="4">
    <source>
        <dbReference type="EMBL" id="CDR35063.1"/>
    </source>
</evidence>
<dbReference type="eggNOG" id="COG1837">
    <property type="taxonomic scope" value="Bacteria"/>
</dbReference>
<dbReference type="InterPro" id="IPR015946">
    <property type="entry name" value="KH_dom-like_a/b"/>
</dbReference>
<dbReference type="GO" id="GO:0005737">
    <property type="term" value="C:cytoplasm"/>
    <property type="evidence" value="ECO:0007669"/>
    <property type="project" value="UniProtKB-SubCell"/>
</dbReference>
<dbReference type="AlphaFoldDB" id="A0A090D397"/>
<proteinExistence type="inferred from homology"/>
<reference evidence="4" key="1">
    <citation type="submission" date="2013-12" db="EMBL/GenBank/DDBJ databases">
        <authorList>
            <person name="Linke B."/>
        </authorList>
    </citation>
    <scope>NUCLEOTIDE SEQUENCE [LARGE SCALE GENOMIC DNA]</scope>
    <source>
        <strain evidence="4">CRIB-18</strain>
    </source>
</reference>
<organism evidence="4 5">
    <name type="scientific">Candidatus Criblamydia sequanensis CRIB-18</name>
    <dbReference type="NCBI Taxonomy" id="1437425"/>
    <lineage>
        <taxon>Bacteria</taxon>
        <taxon>Pseudomonadati</taxon>
        <taxon>Chlamydiota</taxon>
        <taxon>Chlamydiia</taxon>
        <taxon>Parachlamydiales</taxon>
        <taxon>Candidatus Criblamydiaceae</taxon>
        <taxon>Candidatus Criblamydia</taxon>
    </lineage>
</organism>
<dbReference type="RefSeq" id="WP_041018617.1">
    <property type="nucleotide sequence ID" value="NZ_CCEJ010000012.1"/>
</dbReference>
<evidence type="ECO:0000256" key="2">
    <source>
        <dbReference type="ARBA" id="ARBA00022884"/>
    </source>
</evidence>
<dbReference type="Proteomes" id="UP000031552">
    <property type="component" value="Unassembled WGS sequence"/>
</dbReference>
<comment type="function">
    <text evidence="3">A probable RNA-binding protein.</text>
</comment>
<reference evidence="4" key="2">
    <citation type="submission" date="2014-09" db="EMBL/GenBank/DDBJ databases">
        <title>Criblamydia sequanensis harbors a mega-plasmid encoding arsenite resistance.</title>
        <authorList>
            <person name="Bertelli C."/>
            <person name="Goesmann A."/>
            <person name="Greub G."/>
        </authorList>
    </citation>
    <scope>NUCLEOTIDE SEQUENCE [LARGE SCALE GENOMIC DNA]</scope>
    <source>
        <strain evidence="4">CRIB-18</strain>
    </source>
</reference>
<accession>A0A090D397</accession>
<dbReference type="CDD" id="cd22533">
    <property type="entry name" value="KH-II_YlqC-like"/>
    <property type="match status" value="1"/>
</dbReference>
<dbReference type="STRING" id="1437425.CSEC_2257"/>
<dbReference type="SUPFAM" id="SSF54814">
    <property type="entry name" value="Prokaryotic type KH domain (KH-domain type II)"/>
    <property type="match status" value="1"/>
</dbReference>
<dbReference type="Pfam" id="PF13083">
    <property type="entry name" value="KH_KhpA-B"/>
    <property type="match status" value="1"/>
</dbReference>
<dbReference type="Gene3D" id="3.30.300.20">
    <property type="match status" value="1"/>
</dbReference>
<comment type="subcellular location">
    <subcellularLocation>
        <location evidence="3">Cytoplasm</location>
    </subcellularLocation>
</comment>
<dbReference type="InterPro" id="IPR009019">
    <property type="entry name" value="KH_sf_prok-type"/>
</dbReference>
<dbReference type="OrthoDB" id="9812389at2"/>
<comment type="similarity">
    <text evidence="3">Belongs to the KhpA RNA-binding protein family.</text>
</comment>
<protein>
    <recommendedName>
        <fullName evidence="3">RNA-binding protein KhpA</fullName>
    </recommendedName>
    <alternativeName>
        <fullName evidence="3">KH-domain protein A</fullName>
    </alternativeName>
</protein>
<sequence>MKEFIEYIVKNLVDSPDNVNVNCYEGDRGMVVEIKVGSQDIGKVVGKKGSTINALRTIAMTVCARLGRKVRVELVE</sequence>
<dbReference type="InterPro" id="IPR020627">
    <property type="entry name" value="KhpA"/>
</dbReference>
<gene>
    <name evidence="3" type="primary">khpA</name>
    <name evidence="4" type="ORF">CSEC_2257</name>
</gene>
<dbReference type="NCBIfam" id="NF002201">
    <property type="entry name" value="PRK01064.1"/>
    <property type="match status" value="1"/>
</dbReference>
<keyword evidence="2 3" id="KW-0694">RNA-binding</keyword>
<evidence type="ECO:0000313" key="5">
    <source>
        <dbReference type="Proteomes" id="UP000031552"/>
    </source>
</evidence>
<dbReference type="PANTHER" id="PTHR34654">
    <property type="entry name" value="UPF0109 PROTEIN SCO5592"/>
    <property type="match status" value="1"/>
</dbReference>
<comment type="caution">
    <text evidence="4">The sequence shown here is derived from an EMBL/GenBank/DDBJ whole genome shotgun (WGS) entry which is preliminary data.</text>
</comment>
<keyword evidence="5" id="KW-1185">Reference proteome</keyword>
<dbReference type="PROSITE" id="PS50084">
    <property type="entry name" value="KH_TYPE_1"/>
    <property type="match status" value="1"/>
</dbReference>
<dbReference type="HAMAP" id="MF_00088">
    <property type="entry name" value="KhpA"/>
    <property type="match status" value="1"/>
</dbReference>
<dbReference type="EMBL" id="CCEJ010000012">
    <property type="protein sequence ID" value="CDR35063.1"/>
    <property type="molecule type" value="Genomic_DNA"/>
</dbReference>
<evidence type="ECO:0000256" key="1">
    <source>
        <dbReference type="ARBA" id="ARBA00022490"/>
    </source>
</evidence>
<evidence type="ECO:0000256" key="3">
    <source>
        <dbReference type="HAMAP-Rule" id="MF_00088"/>
    </source>
</evidence>
<dbReference type="PANTHER" id="PTHR34654:SF1">
    <property type="entry name" value="RNA-BINDING PROTEIN KHPA"/>
    <property type="match status" value="1"/>
</dbReference>
<dbReference type="GO" id="GO:0003723">
    <property type="term" value="F:RNA binding"/>
    <property type="evidence" value="ECO:0007669"/>
    <property type="project" value="UniProtKB-UniRule"/>
</dbReference>